<proteinExistence type="predicted"/>
<reference evidence="1 2" key="1">
    <citation type="submission" date="2024-03" db="EMBL/GenBank/DDBJ databases">
        <title>Complete genome sequence of the green alga Chloropicon roscoffensis RCC1871.</title>
        <authorList>
            <person name="Lemieux C."/>
            <person name="Pombert J.-F."/>
            <person name="Otis C."/>
            <person name="Turmel M."/>
        </authorList>
    </citation>
    <scope>NUCLEOTIDE SEQUENCE [LARGE SCALE GENOMIC DNA]</scope>
    <source>
        <strain evidence="1 2">RCC1871</strain>
    </source>
</reference>
<evidence type="ECO:0000313" key="2">
    <source>
        <dbReference type="Proteomes" id="UP001472866"/>
    </source>
</evidence>
<dbReference type="AlphaFoldDB" id="A0AAX4P903"/>
<dbReference type="Proteomes" id="UP001472866">
    <property type="component" value="Chromosome 06"/>
</dbReference>
<keyword evidence="2" id="KW-1185">Reference proteome</keyword>
<organism evidence="1 2">
    <name type="scientific">Chloropicon roscoffensis</name>
    <dbReference type="NCBI Taxonomy" id="1461544"/>
    <lineage>
        <taxon>Eukaryota</taxon>
        <taxon>Viridiplantae</taxon>
        <taxon>Chlorophyta</taxon>
        <taxon>Chloropicophyceae</taxon>
        <taxon>Chloropicales</taxon>
        <taxon>Chloropicaceae</taxon>
        <taxon>Chloropicon</taxon>
    </lineage>
</organism>
<sequence length="169" mass="18536">MSMLSEGELERRVRGLREKYGAETNIAAFHKSWASLDLDARRKWIEDAKSMVKEEAVVVLGVPPPLLIGSCPELHGSDAWKSLESPPSMSSLLRGALLGSGMAVPLPPHLGGHGGKEDYVRMAARLGPRLATAEEERAFEAFHGRVWESCRAYFMCCFVVALCKRAALP</sequence>
<gene>
    <name evidence="1" type="ORF">HKI87_06g40270</name>
</gene>
<dbReference type="EMBL" id="CP151506">
    <property type="protein sequence ID" value="WZN62490.1"/>
    <property type="molecule type" value="Genomic_DNA"/>
</dbReference>
<accession>A0AAX4P903</accession>
<protein>
    <submittedName>
        <fullName evidence="1">Uncharacterized protein</fullName>
    </submittedName>
</protein>
<evidence type="ECO:0000313" key="1">
    <source>
        <dbReference type="EMBL" id="WZN62490.1"/>
    </source>
</evidence>
<name>A0AAX4P903_9CHLO</name>